<dbReference type="Proteomes" id="UP000593970">
    <property type="component" value="Chromosome"/>
</dbReference>
<evidence type="ECO:0000256" key="8">
    <source>
        <dbReference type="RuleBase" id="RU365088"/>
    </source>
</evidence>
<sequence length="405" mass="43173">MTHTRDGQPLPLFFALLVAGLSMIGPFSIDTYLPALPAIADSLGTSTIYVQQTLTAYMLPFAIMTLWHGALSDALGRRTVIFAGLALYVVASLLCAAGGRLEVLLMGRALQGLVAGAGMVVSRAMISDLLDGAAAQRLMAQVTIIFAASPAIAPILGGQIFLFFNWHGIFIFMALFGALMLALGVRYLPETLPQEKRQSIKIRDMVQAYRQIFGHGPFRSVSLTLAFNLNGMFIYALSAPVFLISLLRFGPDQFGWLFIPVIAGMMAGSWISGRLAGNCPARRTVALGMGIMLATALANVLISALAPTSQLGALLPMPFYALGMGLTTPSLQLMTQNYFPERRGMASSCQASIQTGLTVITGGIVAPLVWGSVLSLSLTSLAFISLGWLAFSLSGPPKNNCLRYP</sequence>
<reference evidence="11" key="1">
    <citation type="submission" date="2020-04" db="EMBL/GenBank/DDBJ databases">
        <title>Ralstonia solanacearum UW576, UW763, UW773, and UW774.</title>
        <authorList>
            <person name="Steidl O."/>
            <person name="Truchon A."/>
            <person name="Allen C."/>
        </authorList>
    </citation>
    <scope>NUCLEOTIDE SEQUENCE [LARGE SCALE GENOMIC DNA]</scope>
    <source>
        <strain evidence="11">UW774</strain>
    </source>
</reference>
<accession>A0AA92K0C9</accession>
<dbReference type="GO" id="GO:0005886">
    <property type="term" value="C:plasma membrane"/>
    <property type="evidence" value="ECO:0007669"/>
    <property type="project" value="UniProtKB-SubCell"/>
</dbReference>
<keyword evidence="8" id="KW-0997">Cell inner membrane</keyword>
<dbReference type="Pfam" id="PF07690">
    <property type="entry name" value="MFS_1"/>
    <property type="match status" value="1"/>
</dbReference>
<dbReference type="CDD" id="cd17320">
    <property type="entry name" value="MFS_MdfA_MDR_like"/>
    <property type="match status" value="1"/>
</dbReference>
<evidence type="ECO:0000313" key="10">
    <source>
        <dbReference type="EMBL" id="QOK96112.1"/>
    </source>
</evidence>
<gene>
    <name evidence="10" type="ORF">HF909_06555</name>
</gene>
<evidence type="ECO:0000256" key="4">
    <source>
        <dbReference type="ARBA" id="ARBA00022475"/>
    </source>
</evidence>
<organism evidence="10 11">
    <name type="scientific">Ralstonia solanacearum</name>
    <name type="common">Pseudomonas solanacearum</name>
    <dbReference type="NCBI Taxonomy" id="305"/>
    <lineage>
        <taxon>Bacteria</taxon>
        <taxon>Pseudomonadati</taxon>
        <taxon>Pseudomonadota</taxon>
        <taxon>Betaproteobacteria</taxon>
        <taxon>Burkholderiales</taxon>
        <taxon>Burkholderiaceae</taxon>
        <taxon>Ralstonia</taxon>
        <taxon>Ralstonia solanacearum species complex</taxon>
    </lineage>
</organism>
<feature type="transmembrane region" description="Helical" evidence="8">
    <location>
        <begin position="138"/>
        <end position="163"/>
    </location>
</feature>
<feature type="transmembrane region" description="Helical" evidence="8">
    <location>
        <begin position="12"/>
        <end position="29"/>
    </location>
</feature>
<dbReference type="PROSITE" id="PS50850">
    <property type="entry name" value="MFS"/>
    <property type="match status" value="1"/>
</dbReference>
<proteinExistence type="inferred from homology"/>
<evidence type="ECO:0000256" key="1">
    <source>
        <dbReference type="ARBA" id="ARBA00004651"/>
    </source>
</evidence>
<dbReference type="SUPFAM" id="SSF103473">
    <property type="entry name" value="MFS general substrate transporter"/>
    <property type="match status" value="1"/>
</dbReference>
<feature type="transmembrane region" description="Helical" evidence="8">
    <location>
        <begin position="318"/>
        <end position="339"/>
    </location>
</feature>
<dbReference type="PANTHER" id="PTHR42718:SF46">
    <property type="entry name" value="BLR6921 PROTEIN"/>
    <property type="match status" value="1"/>
</dbReference>
<feature type="transmembrane region" description="Helical" evidence="8">
    <location>
        <begin position="169"/>
        <end position="188"/>
    </location>
</feature>
<feature type="transmembrane region" description="Helical" evidence="8">
    <location>
        <begin position="225"/>
        <end position="247"/>
    </location>
</feature>
<evidence type="ECO:0000256" key="3">
    <source>
        <dbReference type="ARBA" id="ARBA00022448"/>
    </source>
</evidence>
<evidence type="ECO:0000313" key="11">
    <source>
        <dbReference type="Proteomes" id="UP000593970"/>
    </source>
</evidence>
<name>A0AA92K0C9_RALSL</name>
<dbReference type="InterPro" id="IPR036259">
    <property type="entry name" value="MFS_trans_sf"/>
</dbReference>
<feature type="transmembrane region" description="Helical" evidence="8">
    <location>
        <begin position="105"/>
        <end position="126"/>
    </location>
</feature>
<feature type="transmembrane region" description="Helical" evidence="8">
    <location>
        <begin position="79"/>
        <end position="99"/>
    </location>
</feature>
<dbReference type="Gene3D" id="1.20.1720.10">
    <property type="entry name" value="Multidrug resistance protein D"/>
    <property type="match status" value="1"/>
</dbReference>
<feature type="transmembrane region" description="Helical" evidence="8">
    <location>
        <begin position="285"/>
        <end position="306"/>
    </location>
</feature>
<keyword evidence="6 8" id="KW-1133">Transmembrane helix</keyword>
<dbReference type="InterPro" id="IPR020846">
    <property type="entry name" value="MFS_dom"/>
</dbReference>
<feature type="transmembrane region" description="Helical" evidence="8">
    <location>
        <begin position="253"/>
        <end position="273"/>
    </location>
</feature>
<feature type="domain" description="Major facilitator superfamily (MFS) profile" evidence="9">
    <location>
        <begin position="14"/>
        <end position="405"/>
    </location>
</feature>
<comment type="caution">
    <text evidence="8">Lacks conserved residue(s) required for the propagation of feature annotation.</text>
</comment>
<keyword evidence="4" id="KW-1003">Cell membrane</keyword>
<evidence type="ECO:0000256" key="6">
    <source>
        <dbReference type="ARBA" id="ARBA00022989"/>
    </source>
</evidence>
<dbReference type="EMBL" id="CP051169">
    <property type="protein sequence ID" value="QOK96112.1"/>
    <property type="molecule type" value="Genomic_DNA"/>
</dbReference>
<keyword evidence="3 8" id="KW-0813">Transport</keyword>
<dbReference type="AlphaFoldDB" id="A0AA92K0C9"/>
<evidence type="ECO:0000256" key="7">
    <source>
        <dbReference type="ARBA" id="ARBA00023136"/>
    </source>
</evidence>
<evidence type="ECO:0000259" key="9">
    <source>
        <dbReference type="PROSITE" id="PS50850"/>
    </source>
</evidence>
<dbReference type="GO" id="GO:1990961">
    <property type="term" value="P:xenobiotic detoxification by transmembrane export across the plasma membrane"/>
    <property type="evidence" value="ECO:0007669"/>
    <property type="project" value="InterPro"/>
</dbReference>
<comment type="subcellular location">
    <subcellularLocation>
        <location evidence="8">Cell inner membrane</location>
        <topology evidence="8">Multi-pass membrane protein</topology>
    </subcellularLocation>
    <subcellularLocation>
        <location evidence="1">Cell membrane</location>
        <topology evidence="1">Multi-pass membrane protein</topology>
    </subcellularLocation>
</comment>
<protein>
    <recommendedName>
        <fullName evidence="8">Bcr/CflA family efflux transporter</fullName>
    </recommendedName>
</protein>
<dbReference type="InterPro" id="IPR011701">
    <property type="entry name" value="MFS"/>
</dbReference>
<dbReference type="PANTHER" id="PTHR42718">
    <property type="entry name" value="MAJOR FACILITATOR SUPERFAMILY MULTIDRUG TRANSPORTER MFSC"/>
    <property type="match status" value="1"/>
</dbReference>
<evidence type="ECO:0000256" key="2">
    <source>
        <dbReference type="ARBA" id="ARBA00006236"/>
    </source>
</evidence>
<keyword evidence="5 8" id="KW-0812">Transmembrane</keyword>
<feature type="transmembrane region" description="Helical" evidence="8">
    <location>
        <begin position="376"/>
        <end position="395"/>
    </location>
</feature>
<dbReference type="NCBIfam" id="TIGR00710">
    <property type="entry name" value="efflux_Bcr_CflA"/>
    <property type="match status" value="1"/>
</dbReference>
<dbReference type="GO" id="GO:0042910">
    <property type="term" value="F:xenobiotic transmembrane transporter activity"/>
    <property type="evidence" value="ECO:0007669"/>
    <property type="project" value="InterPro"/>
</dbReference>
<keyword evidence="7 8" id="KW-0472">Membrane</keyword>
<comment type="similarity">
    <text evidence="2 8">Belongs to the major facilitator superfamily. Bcr/CmlA family.</text>
</comment>
<evidence type="ECO:0000256" key="5">
    <source>
        <dbReference type="ARBA" id="ARBA00022692"/>
    </source>
</evidence>
<dbReference type="InterPro" id="IPR004812">
    <property type="entry name" value="Efflux_drug-R_Bcr/CmlA"/>
</dbReference>
<feature type="transmembrane region" description="Helical" evidence="8">
    <location>
        <begin position="49"/>
        <end position="67"/>
    </location>
</feature>